<reference evidence="3 4" key="1">
    <citation type="submission" date="2022-01" db="EMBL/GenBank/DDBJ databases">
        <title>Collection of gut derived symbiotic bacterial strains cultured from healthy donors.</title>
        <authorList>
            <person name="Lin H."/>
            <person name="Kohout C."/>
            <person name="Waligurski E."/>
            <person name="Pamer E.G."/>
        </authorList>
    </citation>
    <scope>NUCLEOTIDE SEQUENCE [LARGE SCALE GENOMIC DNA]</scope>
    <source>
        <strain evidence="3 4">DFI.7.58</strain>
    </source>
</reference>
<comment type="caution">
    <text evidence="3">The sequence shown here is derived from an EMBL/GenBank/DDBJ whole genome shotgun (WGS) entry which is preliminary data.</text>
</comment>
<dbReference type="InterPro" id="IPR015942">
    <property type="entry name" value="Asp/Glu/hydantoin_racemase"/>
</dbReference>
<dbReference type="NCBIfam" id="TIGR00035">
    <property type="entry name" value="asp_race"/>
    <property type="match status" value="1"/>
</dbReference>
<gene>
    <name evidence="3" type="ORF">L0P57_13040</name>
</gene>
<evidence type="ECO:0000313" key="3">
    <source>
        <dbReference type="EMBL" id="MCG4611855.1"/>
    </source>
</evidence>
<dbReference type="PANTHER" id="PTHR21198:SF7">
    <property type="entry name" value="ASPARTATE-GLUTAMATE RACEMASE FAMILY"/>
    <property type="match status" value="1"/>
</dbReference>
<dbReference type="EC" id="5.1.1.-" evidence="3"/>
<evidence type="ECO:0000313" key="4">
    <source>
        <dbReference type="Proteomes" id="UP001298681"/>
    </source>
</evidence>
<dbReference type="Proteomes" id="UP001298681">
    <property type="component" value="Unassembled WGS sequence"/>
</dbReference>
<keyword evidence="2 3" id="KW-0413">Isomerase</keyword>
<dbReference type="PANTHER" id="PTHR21198">
    <property type="entry name" value="GLUTAMATE RACEMASE"/>
    <property type="match status" value="1"/>
</dbReference>
<dbReference type="Pfam" id="PF01177">
    <property type="entry name" value="Asp_Glu_race"/>
    <property type="match status" value="1"/>
</dbReference>
<comment type="similarity">
    <text evidence="1">Belongs to the aspartate/glutamate racemases family.</text>
</comment>
<proteinExistence type="inferred from homology"/>
<keyword evidence="4" id="KW-1185">Reference proteome</keyword>
<dbReference type="InterPro" id="IPR033134">
    <property type="entry name" value="Asp/Glu_racemase_AS_2"/>
</dbReference>
<protein>
    <submittedName>
        <fullName evidence="3">Amino acid racemase</fullName>
        <ecNumber evidence="3">5.1.1.-</ecNumber>
    </submittedName>
</protein>
<dbReference type="EMBL" id="JAKNHQ010000025">
    <property type="protein sequence ID" value="MCG4611855.1"/>
    <property type="molecule type" value="Genomic_DNA"/>
</dbReference>
<organism evidence="3 4">
    <name type="scientific">Anaeromassilibacillus senegalensis</name>
    <dbReference type="NCBI Taxonomy" id="1673717"/>
    <lineage>
        <taxon>Bacteria</taxon>
        <taxon>Bacillati</taxon>
        <taxon>Bacillota</taxon>
        <taxon>Clostridia</taxon>
        <taxon>Eubacteriales</taxon>
        <taxon>Acutalibacteraceae</taxon>
        <taxon>Anaeromassilibacillus</taxon>
    </lineage>
</organism>
<name>A0ABS9MM27_9FIRM</name>
<evidence type="ECO:0000256" key="1">
    <source>
        <dbReference type="ARBA" id="ARBA00007847"/>
    </source>
</evidence>
<dbReference type="GO" id="GO:0016853">
    <property type="term" value="F:isomerase activity"/>
    <property type="evidence" value="ECO:0007669"/>
    <property type="project" value="UniProtKB-KW"/>
</dbReference>
<dbReference type="PROSITE" id="PS00924">
    <property type="entry name" value="ASP_GLU_RACEMASE_2"/>
    <property type="match status" value="1"/>
</dbReference>
<dbReference type="InterPro" id="IPR004380">
    <property type="entry name" value="Asp_race"/>
</dbReference>
<dbReference type="InterPro" id="IPR001920">
    <property type="entry name" value="Asp/Glu_race"/>
</dbReference>
<dbReference type="SUPFAM" id="SSF53681">
    <property type="entry name" value="Aspartate/glutamate racemase"/>
    <property type="match status" value="2"/>
</dbReference>
<accession>A0ABS9MM27</accession>
<sequence length="240" mass="26133">MKTLGVIGGLGPMATAYFLRRIVEMTDAWTDQEHLDVIVLNRPSIPDRTAYILDRTKPSPLPPIVDAAKTLEQLGACCIAIPCITSHALFSEFSAAVGIPFIHILRETATHLKENGVAAAGILATTGTVRASLFQDALAEQGIRCILPDEANQQRVMSLIYDDYKAGRPLEWEKFQLAAGFVRKQGAECIVLGCTELSLIKRDRPVGPGVLDALDVLARASIQRCGKPLRPAYEQLITRA</sequence>
<dbReference type="Gene3D" id="3.40.50.1860">
    <property type="match status" value="2"/>
</dbReference>
<dbReference type="RefSeq" id="WP_237967165.1">
    <property type="nucleotide sequence ID" value="NZ_JAKNHQ010000025.1"/>
</dbReference>
<evidence type="ECO:0000256" key="2">
    <source>
        <dbReference type="ARBA" id="ARBA00023235"/>
    </source>
</evidence>